<evidence type="ECO:0000256" key="2">
    <source>
        <dbReference type="ARBA" id="ARBA00022723"/>
    </source>
</evidence>
<evidence type="ECO:0000256" key="3">
    <source>
        <dbReference type="ARBA" id="ARBA00022737"/>
    </source>
</evidence>
<dbReference type="Proteomes" id="UP001239213">
    <property type="component" value="Unassembled WGS sequence"/>
</dbReference>
<evidence type="ECO:0000313" key="7">
    <source>
        <dbReference type="EMBL" id="KAK1495528.1"/>
    </source>
</evidence>
<gene>
    <name evidence="7" type="ORF">CCUS01_13409</name>
</gene>
<organism evidence="7 8">
    <name type="scientific">Colletotrichum cuscutae</name>
    <dbReference type="NCBI Taxonomy" id="1209917"/>
    <lineage>
        <taxon>Eukaryota</taxon>
        <taxon>Fungi</taxon>
        <taxon>Dikarya</taxon>
        <taxon>Ascomycota</taxon>
        <taxon>Pezizomycotina</taxon>
        <taxon>Sordariomycetes</taxon>
        <taxon>Hypocreomycetidae</taxon>
        <taxon>Glomerellales</taxon>
        <taxon>Glomerellaceae</taxon>
        <taxon>Colletotrichum</taxon>
        <taxon>Colletotrichum acutatum species complex</taxon>
    </lineage>
</organism>
<sequence length="141" mass="15333">MEAALRAWQQSWEATYESTTDPSSPQGPLGFNSTALLRLAYIRLNVGHNLDQRLLARDDAPGIAAALSSQIITAGDRSPHMNQAVLQCIYALSIPVRVGVAFVARTQTLNWSIQHALAVRSEVQFDRGIQSIAQGPIRGPI</sequence>
<dbReference type="AlphaFoldDB" id="A0AAI9YBX4"/>
<keyword evidence="8" id="KW-1185">Reference proteome</keyword>
<evidence type="ECO:0000256" key="6">
    <source>
        <dbReference type="ARBA" id="ARBA00023242"/>
    </source>
</evidence>
<keyword evidence="2" id="KW-0479">Metal-binding</keyword>
<keyword evidence="6" id="KW-0539">Nucleus</keyword>
<keyword evidence="4" id="KW-0863">Zinc-finger</keyword>
<accession>A0AAI9YBX4</accession>
<reference evidence="7" key="1">
    <citation type="submission" date="2016-11" db="EMBL/GenBank/DDBJ databases">
        <title>The genome sequence of Colletotrichum cuscutae.</title>
        <authorList>
            <person name="Baroncelli R."/>
        </authorList>
    </citation>
    <scope>NUCLEOTIDE SEQUENCE</scope>
    <source>
        <strain evidence="7">IMI 304802</strain>
    </source>
</reference>
<dbReference type="PANTHER" id="PTHR40626">
    <property type="entry name" value="MIP31509P"/>
    <property type="match status" value="1"/>
</dbReference>
<dbReference type="PANTHER" id="PTHR40626:SF10">
    <property type="entry name" value="C2H2-TYPE DOMAIN-CONTAINING PROTEIN"/>
    <property type="match status" value="1"/>
</dbReference>
<evidence type="ECO:0000256" key="1">
    <source>
        <dbReference type="ARBA" id="ARBA00004123"/>
    </source>
</evidence>
<evidence type="ECO:0000256" key="4">
    <source>
        <dbReference type="ARBA" id="ARBA00022771"/>
    </source>
</evidence>
<dbReference type="InterPro" id="IPR051059">
    <property type="entry name" value="VerF-like"/>
</dbReference>
<dbReference type="GO" id="GO:0000978">
    <property type="term" value="F:RNA polymerase II cis-regulatory region sequence-specific DNA binding"/>
    <property type="evidence" value="ECO:0007669"/>
    <property type="project" value="InterPro"/>
</dbReference>
<evidence type="ECO:0000256" key="5">
    <source>
        <dbReference type="ARBA" id="ARBA00022833"/>
    </source>
</evidence>
<dbReference type="GO" id="GO:0000981">
    <property type="term" value="F:DNA-binding transcription factor activity, RNA polymerase II-specific"/>
    <property type="evidence" value="ECO:0007669"/>
    <property type="project" value="InterPro"/>
</dbReference>
<dbReference type="EMBL" id="MPDP01000015">
    <property type="protein sequence ID" value="KAK1495528.1"/>
    <property type="molecule type" value="Genomic_DNA"/>
</dbReference>
<keyword evidence="3" id="KW-0677">Repeat</keyword>
<evidence type="ECO:0000313" key="8">
    <source>
        <dbReference type="Proteomes" id="UP001239213"/>
    </source>
</evidence>
<comment type="subcellular location">
    <subcellularLocation>
        <location evidence="1">Nucleus</location>
    </subcellularLocation>
</comment>
<dbReference type="GO" id="GO:0005634">
    <property type="term" value="C:nucleus"/>
    <property type="evidence" value="ECO:0007669"/>
    <property type="project" value="UniProtKB-SubCell"/>
</dbReference>
<dbReference type="GO" id="GO:0000785">
    <property type="term" value="C:chromatin"/>
    <property type="evidence" value="ECO:0007669"/>
    <property type="project" value="TreeGrafter"/>
</dbReference>
<keyword evidence="5" id="KW-0862">Zinc</keyword>
<protein>
    <submittedName>
        <fullName evidence="7">AmdA</fullName>
    </submittedName>
</protein>
<proteinExistence type="predicted"/>
<comment type="caution">
    <text evidence="7">The sequence shown here is derived from an EMBL/GenBank/DDBJ whole genome shotgun (WGS) entry which is preliminary data.</text>
</comment>
<dbReference type="GO" id="GO:0008270">
    <property type="term" value="F:zinc ion binding"/>
    <property type="evidence" value="ECO:0007669"/>
    <property type="project" value="UniProtKB-KW"/>
</dbReference>
<name>A0AAI9YBX4_9PEZI</name>